<dbReference type="PANTHER" id="PTHR19446">
    <property type="entry name" value="REVERSE TRANSCRIPTASES"/>
    <property type="match status" value="1"/>
</dbReference>
<feature type="region of interest" description="Disordered" evidence="2">
    <location>
        <begin position="647"/>
        <end position="667"/>
    </location>
</feature>
<comment type="caution">
    <text evidence="4">The sequence shown here is derived from an EMBL/GenBank/DDBJ whole genome shotgun (WGS) entry which is preliminary data.</text>
</comment>
<feature type="coiled-coil region" evidence="1">
    <location>
        <begin position="539"/>
        <end position="567"/>
    </location>
</feature>
<dbReference type="AlphaFoldDB" id="A0A2B4S8Z3"/>
<evidence type="ECO:0000313" key="5">
    <source>
        <dbReference type="Proteomes" id="UP000225706"/>
    </source>
</evidence>
<feature type="region of interest" description="Disordered" evidence="2">
    <location>
        <begin position="786"/>
        <end position="818"/>
    </location>
</feature>
<organism evidence="4 5">
    <name type="scientific">Stylophora pistillata</name>
    <name type="common">Smooth cauliflower coral</name>
    <dbReference type="NCBI Taxonomy" id="50429"/>
    <lineage>
        <taxon>Eukaryota</taxon>
        <taxon>Metazoa</taxon>
        <taxon>Cnidaria</taxon>
        <taxon>Anthozoa</taxon>
        <taxon>Hexacorallia</taxon>
        <taxon>Scleractinia</taxon>
        <taxon>Astrocoeniina</taxon>
        <taxon>Pocilloporidae</taxon>
        <taxon>Stylophora</taxon>
    </lineage>
</organism>
<dbReference type="EMBL" id="LSMT01000161">
    <property type="protein sequence ID" value="PFX25048.1"/>
    <property type="molecule type" value="Genomic_DNA"/>
</dbReference>
<protein>
    <recommendedName>
        <fullName evidence="3">Reverse transcriptase domain-containing protein</fullName>
    </recommendedName>
</protein>
<dbReference type="InterPro" id="IPR000477">
    <property type="entry name" value="RT_dom"/>
</dbReference>
<dbReference type="PROSITE" id="PS50878">
    <property type="entry name" value="RT_POL"/>
    <property type="match status" value="1"/>
</dbReference>
<dbReference type="OrthoDB" id="425014at2759"/>
<keyword evidence="5" id="KW-1185">Reference proteome</keyword>
<sequence>MDDFLLSINKSEVSALVVLDMSKEFDSIGHDILLQKLQQIGVSSSSLEWFQTHPSGRNQRVRIMDAVSASIPLKYRVPPGSILELVLFTIYVNDLLAIPAHYLNDVGRDDLLLRLLITSFNNFQVVLSQGGQSRLLPVTVNPVPPVAWVGLSPTKPTSSPESDQKDVLDTRVMRGADRLTRHNMIRSKLAFVLRKATSKTKGKPTSKMNVAKLRNEKVCRAFQKQMDKVIEDKSDENLDLEEQWDRLKTTAYETTGDILGKTDQKHQADQNDMKAFYSGLREVYGPQKRGSVQLIALDGATVLKNKDEILKRFTQHFDQLLNVLGTMDHTALNSLPDVPRNDSLDELPEFKAPGGCGIPAELWKYGGFNLKERLYDLIVDIWTKEEMPQDWKDANIVPVFKKGNKRDCGNYRGISLLFIAGEIVARVILNRLNNKITPNILPESQCGFRSNRSTIDKIFSLRQIQEKCIQQNMQLYLVREMLFSDDTALVAHNAADIQLLVHEFARAAARFRLKINIKRTECLFQPVKPLSPSPGPESIMREKKNILELLKRRQDAQEEELKQNLKLEQDVEMEKLRKEVSISKRFALKESQNQLIQNLVKDAKLNEEQANAIMKNHLANMAAIDKATDDERDRRVMALEKRLAERRALAKQKHEEEERKKRDLDKLEQNHAEALENLVRSSNLNSEDAATYLERFRKDLEVVNNKLAKDRKRQEQKLHHKLTALKQKRIEEKGDNGLLVKQNIIQEISESGLCYNDLKDLYNNGGKEALVAILCSKSLISCRSPPRGTKHPNTLHKYSSTLKASRAAAISRRNPPKS</sequence>
<evidence type="ECO:0000313" key="4">
    <source>
        <dbReference type="EMBL" id="PFX25048.1"/>
    </source>
</evidence>
<keyword evidence="1" id="KW-0175">Coiled coil</keyword>
<gene>
    <name evidence="4" type="ORF">AWC38_SpisGene10322</name>
</gene>
<reference evidence="5" key="1">
    <citation type="journal article" date="2017" name="bioRxiv">
        <title>Comparative analysis of the genomes of Stylophora pistillata and Acropora digitifera provides evidence for extensive differences between species of corals.</title>
        <authorList>
            <person name="Voolstra C.R."/>
            <person name="Li Y."/>
            <person name="Liew Y.J."/>
            <person name="Baumgarten S."/>
            <person name="Zoccola D."/>
            <person name="Flot J.-F."/>
            <person name="Tambutte S."/>
            <person name="Allemand D."/>
            <person name="Aranda M."/>
        </authorList>
    </citation>
    <scope>NUCLEOTIDE SEQUENCE [LARGE SCALE GENOMIC DNA]</scope>
</reference>
<evidence type="ECO:0000256" key="2">
    <source>
        <dbReference type="SAM" id="MobiDB-lite"/>
    </source>
</evidence>
<proteinExistence type="predicted"/>
<dbReference type="Proteomes" id="UP000225706">
    <property type="component" value="Unassembled WGS sequence"/>
</dbReference>
<feature type="domain" description="Reverse transcriptase" evidence="3">
    <location>
        <begin position="1"/>
        <end position="153"/>
    </location>
</feature>
<accession>A0A2B4S8Z3</accession>
<evidence type="ECO:0000259" key="3">
    <source>
        <dbReference type="PROSITE" id="PS50878"/>
    </source>
</evidence>
<evidence type="ECO:0000256" key="1">
    <source>
        <dbReference type="SAM" id="Coils"/>
    </source>
</evidence>
<dbReference type="STRING" id="50429.A0A2B4S8Z3"/>
<name>A0A2B4S8Z3_STYPI</name>